<dbReference type="GO" id="GO:0003872">
    <property type="term" value="F:6-phosphofructokinase activity"/>
    <property type="evidence" value="ECO:0007669"/>
    <property type="project" value="TreeGrafter"/>
</dbReference>
<dbReference type="InterPro" id="IPR002173">
    <property type="entry name" value="Carboh/pur_kinase_PfkB_CS"/>
</dbReference>
<name>A0A933L6S0_9HYPH</name>
<evidence type="ECO:0000256" key="6">
    <source>
        <dbReference type="PIRNR" id="PIRNR000535"/>
    </source>
</evidence>
<dbReference type="SUPFAM" id="SSF53613">
    <property type="entry name" value="Ribokinase-like"/>
    <property type="match status" value="1"/>
</dbReference>
<evidence type="ECO:0000256" key="4">
    <source>
        <dbReference type="ARBA" id="ARBA00022777"/>
    </source>
</evidence>
<comment type="caution">
    <text evidence="8">The sequence shown here is derived from an EMBL/GenBank/DDBJ whole genome shotgun (WGS) entry which is preliminary data.</text>
</comment>
<dbReference type="InterPro" id="IPR029056">
    <property type="entry name" value="Ribokinase-like"/>
</dbReference>
<proteinExistence type="inferred from homology"/>
<feature type="domain" description="Carbohydrate kinase PfkB" evidence="7">
    <location>
        <begin position="17"/>
        <end position="295"/>
    </location>
</feature>
<comment type="similarity">
    <text evidence="1 6">Belongs to the carbohydrate kinase PfkB family.</text>
</comment>
<gene>
    <name evidence="8" type="ORF">HY834_20245</name>
</gene>
<protein>
    <recommendedName>
        <fullName evidence="6">Phosphofructokinase</fullName>
    </recommendedName>
</protein>
<evidence type="ECO:0000256" key="2">
    <source>
        <dbReference type="ARBA" id="ARBA00022679"/>
    </source>
</evidence>
<accession>A0A933L6S0</accession>
<dbReference type="PROSITE" id="PS00583">
    <property type="entry name" value="PFKB_KINASES_1"/>
    <property type="match status" value="1"/>
</dbReference>
<dbReference type="EMBL" id="JACRAF010000068">
    <property type="protein sequence ID" value="MBI4924072.1"/>
    <property type="molecule type" value="Genomic_DNA"/>
</dbReference>
<dbReference type="Proteomes" id="UP000782610">
    <property type="component" value="Unassembled WGS sequence"/>
</dbReference>
<dbReference type="PANTHER" id="PTHR46566:SF2">
    <property type="entry name" value="ATP-DEPENDENT 6-PHOSPHOFRUCTOKINASE ISOZYME 2"/>
    <property type="match status" value="1"/>
</dbReference>
<dbReference type="PANTHER" id="PTHR46566">
    <property type="entry name" value="1-PHOSPHOFRUCTOKINASE-RELATED"/>
    <property type="match status" value="1"/>
</dbReference>
<dbReference type="PROSITE" id="PS00584">
    <property type="entry name" value="PFKB_KINASES_2"/>
    <property type="match status" value="1"/>
</dbReference>
<dbReference type="Gene3D" id="3.40.1190.20">
    <property type="match status" value="1"/>
</dbReference>
<evidence type="ECO:0000259" key="7">
    <source>
        <dbReference type="Pfam" id="PF00294"/>
    </source>
</evidence>
<evidence type="ECO:0000313" key="9">
    <source>
        <dbReference type="Proteomes" id="UP000782610"/>
    </source>
</evidence>
<organism evidence="8 9">
    <name type="scientific">Devosia nanyangense</name>
    <dbReference type="NCBI Taxonomy" id="1228055"/>
    <lineage>
        <taxon>Bacteria</taxon>
        <taxon>Pseudomonadati</taxon>
        <taxon>Pseudomonadota</taxon>
        <taxon>Alphaproteobacteria</taxon>
        <taxon>Hyphomicrobiales</taxon>
        <taxon>Devosiaceae</taxon>
        <taxon>Devosia</taxon>
    </lineage>
</organism>
<dbReference type="PIRSF" id="PIRSF000535">
    <property type="entry name" value="1PFK/6PFK/LacC"/>
    <property type="match status" value="1"/>
</dbReference>
<dbReference type="CDD" id="cd01164">
    <property type="entry name" value="FruK_PfkB_like"/>
    <property type="match status" value="1"/>
</dbReference>
<dbReference type="GO" id="GO:0005524">
    <property type="term" value="F:ATP binding"/>
    <property type="evidence" value="ECO:0007669"/>
    <property type="project" value="UniProtKB-KW"/>
</dbReference>
<evidence type="ECO:0000313" key="8">
    <source>
        <dbReference type="EMBL" id="MBI4924072.1"/>
    </source>
</evidence>
<dbReference type="Pfam" id="PF00294">
    <property type="entry name" value="PfkB"/>
    <property type="match status" value="1"/>
</dbReference>
<dbReference type="GO" id="GO:0005829">
    <property type="term" value="C:cytosol"/>
    <property type="evidence" value="ECO:0007669"/>
    <property type="project" value="TreeGrafter"/>
</dbReference>
<keyword evidence="2 6" id="KW-0808">Transferase</keyword>
<keyword evidence="5" id="KW-0067">ATP-binding</keyword>
<dbReference type="AlphaFoldDB" id="A0A933L6S0"/>
<evidence type="ECO:0000256" key="3">
    <source>
        <dbReference type="ARBA" id="ARBA00022741"/>
    </source>
</evidence>
<keyword evidence="3" id="KW-0547">Nucleotide-binding</keyword>
<dbReference type="NCBIfam" id="TIGR03168">
    <property type="entry name" value="1-PFK"/>
    <property type="match status" value="1"/>
</dbReference>
<sequence>MAPSILTITPNPTLDVTATIDKLLPQQKLRCGPPRYDPGGGGVNVSRVIKELGGESRAFVCLGGSTGTQVQRLLDEREIDVEVWSMEGETRTSLTVMESITGLHYRFVLPGPEQPADQSARLLARLSEVIAGGFRFIVASGSLPPGIPDDFYGRLTREANAHGAKLILDTHGAALEAAISARPYIIRLNHYEAQELIGGEAEVAAHDLARQLIERHAAEIAIVTIGAHGAIVATAGRQVEIRPPHVTVHSTVGAGDSFVGALTIALARGWPIEDAAGYGVAAAAAAVTTEATELCHADKVAALYAQISSKILAPA</sequence>
<dbReference type="InterPro" id="IPR017583">
    <property type="entry name" value="Tagatose/fructose_Pkinase"/>
</dbReference>
<reference evidence="8" key="1">
    <citation type="submission" date="2020-07" db="EMBL/GenBank/DDBJ databases">
        <title>Huge and variable diversity of episymbiotic CPR bacteria and DPANN archaea in groundwater ecosystems.</title>
        <authorList>
            <person name="He C.Y."/>
            <person name="Keren R."/>
            <person name="Whittaker M."/>
            <person name="Farag I.F."/>
            <person name="Doudna J."/>
            <person name="Cate J.H.D."/>
            <person name="Banfield J.F."/>
        </authorList>
    </citation>
    <scope>NUCLEOTIDE SEQUENCE</scope>
    <source>
        <strain evidence="8">NC_groundwater_1586_Pr3_B-0.1um_66_15</strain>
    </source>
</reference>
<evidence type="ECO:0000256" key="5">
    <source>
        <dbReference type="ARBA" id="ARBA00022840"/>
    </source>
</evidence>
<dbReference type="InterPro" id="IPR011611">
    <property type="entry name" value="PfkB_dom"/>
</dbReference>
<evidence type="ECO:0000256" key="1">
    <source>
        <dbReference type="ARBA" id="ARBA00010688"/>
    </source>
</evidence>
<keyword evidence="4" id="KW-0418">Kinase</keyword>